<dbReference type="Gene3D" id="3.10.200.10">
    <property type="entry name" value="Alpha carbonic anhydrase"/>
    <property type="match status" value="2"/>
</dbReference>
<dbReference type="InterPro" id="IPR023561">
    <property type="entry name" value="Carbonic_anhydrase_a-class"/>
</dbReference>
<evidence type="ECO:0000256" key="1">
    <source>
        <dbReference type="ARBA" id="ARBA00010718"/>
    </source>
</evidence>
<feature type="domain" description="Alpha-carbonic anhydrase" evidence="2">
    <location>
        <begin position="18"/>
        <end position="257"/>
    </location>
</feature>
<organism evidence="3 4">
    <name type="scientific">Cairina moschata</name>
    <name type="common">Muscovy duck</name>
    <dbReference type="NCBI Taxonomy" id="8855"/>
    <lineage>
        <taxon>Eukaryota</taxon>
        <taxon>Metazoa</taxon>
        <taxon>Chordata</taxon>
        <taxon>Craniata</taxon>
        <taxon>Vertebrata</taxon>
        <taxon>Euteleostomi</taxon>
        <taxon>Archelosauria</taxon>
        <taxon>Archosauria</taxon>
        <taxon>Dinosauria</taxon>
        <taxon>Saurischia</taxon>
        <taxon>Theropoda</taxon>
        <taxon>Coelurosauria</taxon>
        <taxon>Aves</taxon>
        <taxon>Neognathae</taxon>
        <taxon>Galloanserae</taxon>
        <taxon>Anseriformes</taxon>
        <taxon>Anatidae</taxon>
        <taxon>Anatinae</taxon>
        <taxon>Cairina</taxon>
    </lineage>
</organism>
<dbReference type="Proteomes" id="UP000694556">
    <property type="component" value="Chromosome 16"/>
</dbReference>
<reference evidence="3" key="1">
    <citation type="submission" date="2018-09" db="EMBL/GenBank/DDBJ databases">
        <title>Common duck and Muscovy duck high density SNP chip.</title>
        <authorList>
            <person name="Vignal A."/>
            <person name="Thebault N."/>
            <person name="Warren W.C."/>
        </authorList>
    </citation>
    <scope>NUCLEOTIDE SEQUENCE [LARGE SCALE GENOMIC DNA]</scope>
</reference>
<reference evidence="3" key="2">
    <citation type="submission" date="2025-08" db="UniProtKB">
        <authorList>
            <consortium name="Ensembl"/>
        </authorList>
    </citation>
    <scope>IDENTIFICATION</scope>
</reference>
<keyword evidence="4" id="KW-1185">Reference proteome</keyword>
<dbReference type="GO" id="GO:0008270">
    <property type="term" value="F:zinc ion binding"/>
    <property type="evidence" value="ECO:0007669"/>
    <property type="project" value="InterPro"/>
</dbReference>
<evidence type="ECO:0000313" key="4">
    <source>
        <dbReference type="Proteomes" id="UP000694556"/>
    </source>
</evidence>
<dbReference type="SUPFAM" id="SSF51069">
    <property type="entry name" value="Carbonic anhydrase"/>
    <property type="match status" value="1"/>
</dbReference>
<dbReference type="InterPro" id="IPR036398">
    <property type="entry name" value="CA_dom_sf"/>
</dbReference>
<accession>A0A8C3CTI0</accession>
<dbReference type="AlphaFoldDB" id="A0A8C3CTI0"/>
<dbReference type="Pfam" id="PF00194">
    <property type="entry name" value="Carb_anhydrase"/>
    <property type="match status" value="2"/>
</dbReference>
<dbReference type="Ensembl" id="ENSCMMT00000027917.1">
    <property type="protein sequence ID" value="ENSCMMP00000025524.1"/>
    <property type="gene ID" value="ENSCMMG00000015750.1"/>
</dbReference>
<proteinExistence type="inferred from homology"/>
<name>A0A8C3CTI0_CAIMO</name>
<evidence type="ECO:0000259" key="2">
    <source>
        <dbReference type="PROSITE" id="PS51144"/>
    </source>
</evidence>
<dbReference type="InterPro" id="IPR001148">
    <property type="entry name" value="CA_dom"/>
</dbReference>
<protein>
    <recommendedName>
        <fullName evidence="2">Alpha-carbonic anhydrase domain-containing protein</fullName>
    </recommendedName>
</protein>
<evidence type="ECO:0000313" key="3">
    <source>
        <dbReference type="Ensembl" id="ENSCMMP00000025524.1"/>
    </source>
</evidence>
<dbReference type="GO" id="GO:0004089">
    <property type="term" value="F:carbonate dehydratase activity"/>
    <property type="evidence" value="ECO:0007669"/>
    <property type="project" value="InterPro"/>
</dbReference>
<dbReference type="PROSITE" id="PS51144">
    <property type="entry name" value="ALPHA_CA_2"/>
    <property type="match status" value="1"/>
</dbReference>
<dbReference type="SMART" id="SM01057">
    <property type="entry name" value="Carb_anhydrase"/>
    <property type="match status" value="1"/>
</dbReference>
<comment type="similarity">
    <text evidence="1">Belongs to the alpha-carbonic anhydrase family.</text>
</comment>
<dbReference type="PANTHER" id="PTHR18952:SF134">
    <property type="entry name" value="CARBONIC ANHYDRASE 15"/>
    <property type="match status" value="1"/>
</dbReference>
<dbReference type="GO" id="GO:0005886">
    <property type="term" value="C:plasma membrane"/>
    <property type="evidence" value="ECO:0007669"/>
    <property type="project" value="TreeGrafter"/>
</dbReference>
<dbReference type="PANTHER" id="PTHR18952">
    <property type="entry name" value="CARBONIC ANHYDRASE"/>
    <property type="match status" value="1"/>
</dbReference>
<sequence>METVQGLRGQLGAWPPSSLWGWRWFTWPCPPTGPSHWKELKATCGGSKQSPVNIDRRRLQRDSGLGDIVFEGYDQAPPGKWRLVNNGHTGGCSAPTTGSAPRCGGGLPGRYRALQLHFHWGSPAANGSEHTLDGHQLPMEVGGEQPQLPASRHAGQSVDLASTFRLSTLLPRASRLSRYYRYQGSLTTPDCSEAVVWTVFEEPVDIGWAQVAWAALPWGWRASGGQKLCREHPAPRAPGWCGHGAQPPCCGAMGPVGAGIKVSSWPRLCLWLRVPSVVMAMGTWHRGLQGAGGGRMGPGWLCDGAQLYREPQGPNPGPARVPVVAVCADVATLPSPRPCHGDVAHLSPAGCSTGNLWPFPRS</sequence>
<reference evidence="3" key="3">
    <citation type="submission" date="2025-09" db="UniProtKB">
        <authorList>
            <consortium name="Ensembl"/>
        </authorList>
    </citation>
    <scope>IDENTIFICATION</scope>
</reference>